<reference evidence="4" key="1">
    <citation type="submission" date="2025-08" db="UniProtKB">
        <authorList>
            <consortium name="RefSeq"/>
        </authorList>
    </citation>
    <scope>IDENTIFICATION</scope>
    <source>
        <tissue evidence="4">Leaf</tissue>
    </source>
</reference>
<dbReference type="PROSITE" id="PS50181">
    <property type="entry name" value="FBOX"/>
    <property type="match status" value="1"/>
</dbReference>
<dbReference type="Pfam" id="PF00646">
    <property type="entry name" value="F-box"/>
    <property type="match status" value="1"/>
</dbReference>
<dbReference type="InterPro" id="IPR036047">
    <property type="entry name" value="F-box-like_dom_sf"/>
</dbReference>
<dbReference type="PANTHER" id="PTHR31672">
    <property type="entry name" value="BNACNNG10540D PROTEIN"/>
    <property type="match status" value="1"/>
</dbReference>
<dbReference type="NCBIfam" id="TIGR01640">
    <property type="entry name" value="F_box_assoc_1"/>
    <property type="match status" value="1"/>
</dbReference>
<evidence type="ECO:0000259" key="2">
    <source>
        <dbReference type="PROSITE" id="PS50181"/>
    </source>
</evidence>
<dbReference type="OrthoDB" id="5314306at2759"/>
<proteinExistence type="predicted"/>
<sequence length="398" mass="45051">MSDYLPQEVILEILRRLPVKSLVKCRSVCKAWSSLIKNPSFISSHLQTALSKPNDHLLLLRLFKNDKESYFLHFDNDDFDEYKQLHFPFKSNSPWFRLVGSCNGLVCLQDGFFPLDSVELILWNPSIQKYITLPKPSVTCLSGRAYNSTLGFGFDSRTNDYKLLNVVSMSVGEEAETLTEVYLFSLYGNSWKRVTAISPKYGIEGHNFSAFVNGAVHWLGYQRGKDGGFRNMVLGFDISTEKFNVIRLPESLVDLCPMDLSIMKYEESSIAVLKRDWEDGEQLDMWVMKEYGVNESWTKVLHLTDQSGEVLPRVLGFRKNREVLLEVDGGELASLDLNCRQMENLGIEAEAGFLFVGSYVESLVFLDKGIDTGSLNDANHVNDSSDSDVSNEGESEMT</sequence>
<organism evidence="3 4">
    <name type="scientific">Herrania umbratica</name>
    <dbReference type="NCBI Taxonomy" id="108875"/>
    <lineage>
        <taxon>Eukaryota</taxon>
        <taxon>Viridiplantae</taxon>
        <taxon>Streptophyta</taxon>
        <taxon>Embryophyta</taxon>
        <taxon>Tracheophyta</taxon>
        <taxon>Spermatophyta</taxon>
        <taxon>Magnoliopsida</taxon>
        <taxon>eudicotyledons</taxon>
        <taxon>Gunneridae</taxon>
        <taxon>Pentapetalae</taxon>
        <taxon>rosids</taxon>
        <taxon>malvids</taxon>
        <taxon>Malvales</taxon>
        <taxon>Malvaceae</taxon>
        <taxon>Byttnerioideae</taxon>
        <taxon>Herrania</taxon>
    </lineage>
</organism>
<dbReference type="CDD" id="cd22157">
    <property type="entry name" value="F-box_AtFBW1-like"/>
    <property type="match status" value="1"/>
</dbReference>
<protein>
    <submittedName>
        <fullName evidence="4">F-box protein CPR30-like</fullName>
    </submittedName>
</protein>
<dbReference type="InterPro" id="IPR017451">
    <property type="entry name" value="F-box-assoc_interact_dom"/>
</dbReference>
<dbReference type="GeneID" id="110419048"/>
<feature type="compositionally biased region" description="Acidic residues" evidence="1">
    <location>
        <begin position="385"/>
        <end position="398"/>
    </location>
</feature>
<dbReference type="SUPFAM" id="SSF81383">
    <property type="entry name" value="F-box domain"/>
    <property type="match status" value="1"/>
</dbReference>
<dbReference type="InterPro" id="IPR001810">
    <property type="entry name" value="F-box_dom"/>
</dbReference>
<dbReference type="RefSeq" id="XP_021287598.1">
    <property type="nucleotide sequence ID" value="XM_021431923.1"/>
</dbReference>
<dbReference type="InterPro" id="IPR050796">
    <property type="entry name" value="SCF_F-box_component"/>
</dbReference>
<dbReference type="Gene3D" id="1.20.1280.50">
    <property type="match status" value="1"/>
</dbReference>
<dbReference type="AlphaFoldDB" id="A0A6J1AKX5"/>
<evidence type="ECO:0000313" key="3">
    <source>
        <dbReference type="Proteomes" id="UP000504621"/>
    </source>
</evidence>
<dbReference type="Pfam" id="PF08268">
    <property type="entry name" value="FBA_3"/>
    <property type="match status" value="1"/>
</dbReference>
<evidence type="ECO:0000256" key="1">
    <source>
        <dbReference type="SAM" id="MobiDB-lite"/>
    </source>
</evidence>
<evidence type="ECO:0000313" key="4">
    <source>
        <dbReference type="RefSeq" id="XP_021287598.1"/>
    </source>
</evidence>
<dbReference type="InterPro" id="IPR013187">
    <property type="entry name" value="F-box-assoc_dom_typ3"/>
</dbReference>
<dbReference type="Proteomes" id="UP000504621">
    <property type="component" value="Unplaced"/>
</dbReference>
<accession>A0A6J1AKX5</accession>
<dbReference type="PANTHER" id="PTHR31672:SF10">
    <property type="entry name" value="F-BOX DOMAIN-CONTAINING PROTEIN"/>
    <property type="match status" value="1"/>
</dbReference>
<feature type="region of interest" description="Disordered" evidence="1">
    <location>
        <begin position="376"/>
        <end position="398"/>
    </location>
</feature>
<gene>
    <name evidence="4" type="primary">LOC110419048</name>
</gene>
<feature type="domain" description="F-box" evidence="2">
    <location>
        <begin position="1"/>
        <end position="45"/>
    </location>
</feature>
<name>A0A6J1AKX5_9ROSI</name>
<keyword evidence="3" id="KW-1185">Reference proteome</keyword>
<dbReference type="SMART" id="SM00256">
    <property type="entry name" value="FBOX"/>
    <property type="match status" value="1"/>
</dbReference>